<evidence type="ECO:0000256" key="15">
    <source>
        <dbReference type="PIRSR" id="PIRSR634015-3"/>
    </source>
</evidence>
<evidence type="ECO:0000313" key="19">
    <source>
        <dbReference type="Proteomes" id="UP000285317"/>
    </source>
</evidence>
<dbReference type="CDD" id="cd09603">
    <property type="entry name" value="M1_APN_like"/>
    <property type="match status" value="1"/>
</dbReference>
<dbReference type="PANTHER" id="PTHR45726:SF3">
    <property type="entry name" value="LEUKOTRIENE A-4 HYDROLASE"/>
    <property type="match status" value="1"/>
</dbReference>
<dbReference type="InterPro" id="IPR045357">
    <property type="entry name" value="Aminopeptidase_N-like_N"/>
</dbReference>
<evidence type="ECO:0000256" key="3">
    <source>
        <dbReference type="ARBA" id="ARBA00010136"/>
    </source>
</evidence>
<keyword evidence="11" id="KW-0482">Metalloprotease</keyword>
<comment type="cofactor">
    <cofactor evidence="15">
        <name>Zn(2+)</name>
        <dbReference type="ChEBI" id="CHEBI:29105"/>
    </cofactor>
    <text evidence="15">Binds 1 zinc ion per subunit.</text>
</comment>
<dbReference type="InterPro" id="IPR001930">
    <property type="entry name" value="Peptidase_M1"/>
</dbReference>
<evidence type="ECO:0000256" key="14">
    <source>
        <dbReference type="PIRSR" id="PIRSR634015-1"/>
    </source>
</evidence>
<evidence type="ECO:0000256" key="2">
    <source>
        <dbReference type="ARBA" id="ARBA00004496"/>
    </source>
</evidence>
<keyword evidence="9" id="KW-0378">Hydrolase</keyword>
<dbReference type="KEGG" id="rfs:C1I64_02960"/>
<evidence type="ECO:0000256" key="4">
    <source>
        <dbReference type="ARBA" id="ARBA00012564"/>
    </source>
</evidence>
<feature type="domain" description="Peptidase M1 membrane alanine aminopeptidase" evidence="16">
    <location>
        <begin position="232"/>
        <end position="431"/>
    </location>
</feature>
<organism evidence="18 19">
    <name type="scientific">Rathayibacter festucae DSM 15932</name>
    <dbReference type="NCBI Taxonomy" id="1328866"/>
    <lineage>
        <taxon>Bacteria</taxon>
        <taxon>Bacillati</taxon>
        <taxon>Actinomycetota</taxon>
        <taxon>Actinomycetes</taxon>
        <taxon>Micrococcales</taxon>
        <taxon>Microbacteriaceae</taxon>
        <taxon>Rathayibacter</taxon>
    </lineage>
</organism>
<dbReference type="GO" id="GO:0006508">
    <property type="term" value="P:proteolysis"/>
    <property type="evidence" value="ECO:0007669"/>
    <property type="project" value="UniProtKB-KW"/>
</dbReference>
<evidence type="ECO:0000259" key="16">
    <source>
        <dbReference type="Pfam" id="PF01433"/>
    </source>
</evidence>
<dbReference type="PRINTS" id="PR00756">
    <property type="entry name" value="ALADIPTASE"/>
</dbReference>
<dbReference type="Pfam" id="PF17900">
    <property type="entry name" value="Peptidase_M1_N"/>
    <property type="match status" value="1"/>
</dbReference>
<feature type="binding site" evidence="15">
    <location>
        <position position="290"/>
    </location>
    <ligand>
        <name>Zn(2+)</name>
        <dbReference type="ChEBI" id="CHEBI:29105"/>
        <note>catalytic</note>
    </ligand>
</feature>
<proteinExistence type="inferred from homology"/>
<dbReference type="InterPro" id="IPR014782">
    <property type="entry name" value="Peptidase_M1_dom"/>
</dbReference>
<feature type="binding site" evidence="15">
    <location>
        <position position="286"/>
    </location>
    <ligand>
        <name>Zn(2+)</name>
        <dbReference type="ChEBI" id="CHEBI:29105"/>
        <note>catalytic</note>
    </ligand>
</feature>
<dbReference type="GO" id="GO:0008237">
    <property type="term" value="F:metallopeptidase activity"/>
    <property type="evidence" value="ECO:0007669"/>
    <property type="project" value="UniProtKB-KW"/>
</dbReference>
<dbReference type="PANTHER" id="PTHR45726">
    <property type="entry name" value="LEUKOTRIENE A-4 HYDROLASE"/>
    <property type="match status" value="1"/>
</dbReference>
<dbReference type="Proteomes" id="UP000285317">
    <property type="component" value="Chromosome"/>
</dbReference>
<dbReference type="InterPro" id="IPR034015">
    <property type="entry name" value="M1_LTA4H"/>
</dbReference>
<evidence type="ECO:0000259" key="17">
    <source>
        <dbReference type="Pfam" id="PF17900"/>
    </source>
</evidence>
<dbReference type="GO" id="GO:0008270">
    <property type="term" value="F:zinc ion binding"/>
    <property type="evidence" value="ECO:0007669"/>
    <property type="project" value="InterPro"/>
</dbReference>
<evidence type="ECO:0000256" key="13">
    <source>
        <dbReference type="ARBA" id="ARBA00031533"/>
    </source>
</evidence>
<keyword evidence="7" id="KW-0645">Protease</keyword>
<evidence type="ECO:0000256" key="8">
    <source>
        <dbReference type="ARBA" id="ARBA00022723"/>
    </source>
</evidence>
<evidence type="ECO:0000256" key="9">
    <source>
        <dbReference type="ARBA" id="ARBA00022801"/>
    </source>
</evidence>
<dbReference type="EC" id="3.4.11.2" evidence="4"/>
<evidence type="ECO:0000256" key="1">
    <source>
        <dbReference type="ARBA" id="ARBA00000098"/>
    </source>
</evidence>
<dbReference type="SUPFAM" id="SSF63737">
    <property type="entry name" value="Leukotriene A4 hydrolase N-terminal domain"/>
    <property type="match status" value="1"/>
</dbReference>
<evidence type="ECO:0000256" key="11">
    <source>
        <dbReference type="ARBA" id="ARBA00023049"/>
    </source>
</evidence>
<dbReference type="Gene3D" id="1.10.390.10">
    <property type="entry name" value="Neutral Protease Domain 2"/>
    <property type="match status" value="1"/>
</dbReference>
<reference evidence="18 19" key="1">
    <citation type="submission" date="2018-03" db="EMBL/GenBank/DDBJ databases">
        <title>Bacteriophage NCPPB3778 and a type I-E CRISPR drive the evolution of the US Biological Select Agent, Rathayibacter toxicus.</title>
        <authorList>
            <person name="Davis E.W.II."/>
            <person name="Tabima J.F."/>
            <person name="Weisberg A.J."/>
            <person name="Dantas Lopes L."/>
            <person name="Wiseman M.S."/>
            <person name="Wiseman M.S."/>
            <person name="Pupko T."/>
            <person name="Belcher M.S."/>
            <person name="Sechler A.J."/>
            <person name="Tancos M.A."/>
            <person name="Schroeder B.K."/>
            <person name="Murray T.D."/>
            <person name="Luster D.G."/>
            <person name="Schneider W.L."/>
            <person name="Rogers E."/>
            <person name="Andreote F.D."/>
            <person name="Grunwald N.J."/>
            <person name="Putnam M.L."/>
            <person name="Chang J.H."/>
        </authorList>
    </citation>
    <scope>NUCLEOTIDE SEQUENCE [LARGE SCALE GENOMIC DNA]</scope>
    <source>
        <strain evidence="18 19">DSM 15932</strain>
    </source>
</reference>
<evidence type="ECO:0000256" key="6">
    <source>
        <dbReference type="ARBA" id="ARBA00022490"/>
    </source>
</evidence>
<gene>
    <name evidence="18" type="ORF">C1I64_02960</name>
</gene>
<dbReference type="SUPFAM" id="SSF55486">
    <property type="entry name" value="Metalloproteases ('zincins'), catalytic domain"/>
    <property type="match status" value="1"/>
</dbReference>
<protein>
    <recommendedName>
        <fullName evidence="5">Aminopeptidase N</fullName>
        <ecNumber evidence="4">3.4.11.2</ecNumber>
    </recommendedName>
    <alternativeName>
        <fullName evidence="12">Alanine aminopeptidase</fullName>
    </alternativeName>
    <alternativeName>
        <fullName evidence="13">Lysyl aminopeptidase</fullName>
    </alternativeName>
</protein>
<keyword evidence="10 15" id="KW-0862">Zinc</keyword>
<keyword evidence="6" id="KW-0963">Cytoplasm</keyword>
<evidence type="ECO:0000313" key="18">
    <source>
        <dbReference type="EMBL" id="AZZ54138.1"/>
    </source>
</evidence>
<feature type="domain" description="Aminopeptidase N-like N-terminal" evidence="17">
    <location>
        <begin position="20"/>
        <end position="190"/>
    </location>
</feature>
<dbReference type="Pfam" id="PF01433">
    <property type="entry name" value="Peptidase_M1"/>
    <property type="match status" value="1"/>
</dbReference>
<dbReference type="AlphaFoldDB" id="A0A3Q9UZM9"/>
<keyword evidence="8 15" id="KW-0479">Metal-binding</keyword>
<comment type="similarity">
    <text evidence="3">Belongs to the peptidase M1 family.</text>
</comment>
<evidence type="ECO:0000256" key="10">
    <source>
        <dbReference type="ARBA" id="ARBA00022833"/>
    </source>
</evidence>
<dbReference type="InterPro" id="IPR027268">
    <property type="entry name" value="Peptidase_M4/M1_CTD_sf"/>
</dbReference>
<comment type="subcellular location">
    <subcellularLocation>
        <location evidence="2">Cytoplasm</location>
    </subcellularLocation>
</comment>
<evidence type="ECO:0000256" key="12">
    <source>
        <dbReference type="ARBA" id="ARBA00029811"/>
    </source>
</evidence>
<sequence>METAGDPYLPGIGNTGYRVESYDLDLDYRVSSNRLAGRATLRIVALQPLRRFSLDLSRLRATRVRVAGRKARSDQASHKLRITPAEPLEAGASAVVEIEYGGHPGPRASHWGELGWEELTDGVLVASQPSGASTWYPCNDDVADKATYRIRVSAEEGYSVLANGVLLETSERSGRRTWLYEQLEPTASYLASVQIGRYVLEDRLLSGVAVTLARPAALAARVARDFAPLSAMLAFFSRVFGPYPFRQYTVVVTADELEIPLEAQGMAVFGANHVDGRGGSERLIAHELAHQWFGNSVGLARWQHIWLNEGFACYAEWLWSEESGGLSVDAQARRHHALLRFQRQDLVLGDPGPVDLFDDRVYKRGALTLHALRLRLGDEAFFRLLRTWTARHASATASEDDFRALCAEVAGGSAISGGTAVTAVESLLDAWLVDVRLPPLPAAR</sequence>
<evidence type="ECO:0000256" key="7">
    <source>
        <dbReference type="ARBA" id="ARBA00022670"/>
    </source>
</evidence>
<name>A0A3Q9UZM9_9MICO</name>
<dbReference type="Gene3D" id="2.60.40.1730">
    <property type="entry name" value="tricorn interacting facor f3 domain"/>
    <property type="match status" value="1"/>
</dbReference>
<dbReference type="EMBL" id="CP028137">
    <property type="protein sequence ID" value="AZZ54138.1"/>
    <property type="molecule type" value="Genomic_DNA"/>
</dbReference>
<evidence type="ECO:0000256" key="5">
    <source>
        <dbReference type="ARBA" id="ARBA00015611"/>
    </source>
</evidence>
<dbReference type="InterPro" id="IPR042097">
    <property type="entry name" value="Aminopeptidase_N-like_N_sf"/>
</dbReference>
<dbReference type="GO" id="GO:0005737">
    <property type="term" value="C:cytoplasm"/>
    <property type="evidence" value="ECO:0007669"/>
    <property type="project" value="UniProtKB-SubCell"/>
</dbReference>
<dbReference type="GO" id="GO:0016285">
    <property type="term" value="F:alanyl aminopeptidase activity"/>
    <property type="evidence" value="ECO:0007669"/>
    <property type="project" value="UniProtKB-EC"/>
</dbReference>
<comment type="catalytic activity">
    <reaction evidence="1">
        <text>Release of an N-terminal amino acid, Xaa-|-Yaa- from a peptide, amide or arylamide. Xaa is preferably Ala, but may be most amino acids including Pro (slow action). When a terminal hydrophobic residue is followed by a prolyl residue, the two may be released as an intact Xaa-Pro dipeptide.</text>
        <dbReference type="EC" id="3.4.11.2"/>
    </reaction>
</comment>
<feature type="binding site" evidence="15">
    <location>
        <position position="309"/>
    </location>
    <ligand>
        <name>Zn(2+)</name>
        <dbReference type="ChEBI" id="CHEBI:29105"/>
        <note>catalytic</note>
    </ligand>
</feature>
<feature type="active site" description="Proton acceptor" evidence="14">
    <location>
        <position position="287"/>
    </location>
</feature>
<accession>A0A3Q9UZM9</accession>
<feature type="active site" description="Proton donor" evidence="14">
    <location>
        <position position="362"/>
    </location>
</feature>